<dbReference type="EC" id="2.4.1.-" evidence="11"/>
<evidence type="ECO:0000256" key="7">
    <source>
        <dbReference type="ARBA" id="ARBA00022824"/>
    </source>
</evidence>
<evidence type="ECO:0000256" key="8">
    <source>
        <dbReference type="ARBA" id="ARBA00022989"/>
    </source>
</evidence>
<comment type="caution">
    <text evidence="13">The sequence shown here is derived from an EMBL/GenBank/DDBJ whole genome shotgun (WGS) entry which is preliminary data.</text>
</comment>
<evidence type="ECO:0000256" key="4">
    <source>
        <dbReference type="ARBA" id="ARBA00022676"/>
    </source>
</evidence>
<dbReference type="Pfam" id="PF03901">
    <property type="entry name" value="Glyco_transf_22"/>
    <property type="match status" value="3"/>
</dbReference>
<evidence type="ECO:0000256" key="3">
    <source>
        <dbReference type="ARBA" id="ARBA00022502"/>
    </source>
</evidence>
<dbReference type="EMBL" id="JAIWYP010000006">
    <property type="protein sequence ID" value="KAH3812999.1"/>
    <property type="molecule type" value="Genomic_DNA"/>
</dbReference>
<keyword evidence="7 11" id="KW-0256">Endoplasmic reticulum</keyword>
<keyword evidence="9 11" id="KW-0472">Membrane</keyword>
<dbReference type="AlphaFoldDB" id="A0A9D4GCD4"/>
<comment type="pathway">
    <text evidence="2">Glycolipid biosynthesis; glycosylphosphatidylinositol-anchor biosynthesis.</text>
</comment>
<evidence type="ECO:0000313" key="13">
    <source>
        <dbReference type="EMBL" id="KAH3812999.1"/>
    </source>
</evidence>
<proteinExistence type="inferred from homology"/>
<feature type="transmembrane region" description="Helical" evidence="11">
    <location>
        <begin position="300"/>
        <end position="324"/>
    </location>
</feature>
<gene>
    <name evidence="13" type="ORF">DPMN_141445</name>
</gene>
<sequence length="716" mass="81937">MSWIKLAWLVFLMGRAAWTFLPQMGYIHPDEFFQTVEVVAGDALNVSVIRTWEFTGEYPLRSMILPKLLFHPVFVLFKTVIELHGSEVTGYTILLASRLVMLLLSFVIDLMFFRICLMIGLRGHTPALIYASSYVTLTFQCHSFSNSIETVLAVGQFYVIFLLIKTKYEHDKDVKENNIPASENDKLLDDRALLKSHHENAFHSPRFRGKSKLGSKKLDVVSTITSCMTEDLSETIVRENYKNVIKSYEVKSKEFYPIALLVLFGSVFAFGVFNRPTFLVFGCVPFFWWVDIYNRLPNFLLMLSTVALSGFVTSVILITCDSLYYMSVKIIDLQNFGVKELLQIFCVTPLNFVMYNTNPSNLEKHGRHLRCLHLMVNLPLLLGPLLIPIWRRAFQQISRFFFTKAWKTLLKSDSDIYVTRTEVKGSSAAIEKNIDSESESVSKLNKNISKISADDVNTLDLNDSDLDYAISTENKSSEQLNQHCHGDEKVKVKLRQTLQYSLLLYIFIPVILLSLFPHQEPRFLIPVIPGAILFASLVLREKVGTLFWTIVFCFNLLMATIFGVLHQGGIIPCLMHLQKMSTEVHNKSLQKSELTFAFSHTYMPPKHLLLDRNNFINLVDFKGMDLASVCLCLKGDFTPNDSECEGLRPSETVYLAITGTVAPQFKEFCKELVRVKKVKAFFPHVSFEDLPDFNVIDSWSMLMDLFSLHLYEIKVL</sequence>
<evidence type="ECO:0000256" key="2">
    <source>
        <dbReference type="ARBA" id="ARBA00004687"/>
    </source>
</evidence>
<keyword evidence="6 11" id="KW-0812">Transmembrane</keyword>
<dbReference type="PANTHER" id="PTHR22760">
    <property type="entry name" value="GLYCOSYLTRANSFERASE"/>
    <property type="match status" value="1"/>
</dbReference>
<evidence type="ECO:0000256" key="10">
    <source>
        <dbReference type="ARBA" id="ARBA00038466"/>
    </source>
</evidence>
<reference evidence="13" key="2">
    <citation type="submission" date="2020-11" db="EMBL/GenBank/DDBJ databases">
        <authorList>
            <person name="McCartney M.A."/>
            <person name="Auch B."/>
            <person name="Kono T."/>
            <person name="Mallez S."/>
            <person name="Becker A."/>
            <person name="Gohl D.M."/>
            <person name="Silverstein K.A.T."/>
            <person name="Koren S."/>
            <person name="Bechman K.B."/>
            <person name="Herman A."/>
            <person name="Abrahante J.E."/>
            <person name="Garbe J."/>
        </authorList>
    </citation>
    <scope>NUCLEOTIDE SEQUENCE</scope>
    <source>
        <strain evidence="13">Duluth1</strain>
        <tissue evidence="13">Whole animal</tissue>
    </source>
</reference>
<feature type="transmembrane region" description="Helical" evidence="11">
    <location>
        <begin position="255"/>
        <end position="288"/>
    </location>
</feature>
<feature type="transmembrane region" description="Helical" evidence="11">
    <location>
        <begin position="374"/>
        <end position="390"/>
    </location>
</feature>
<feature type="transmembrane region" description="Helical" evidence="11">
    <location>
        <begin position="498"/>
        <end position="517"/>
    </location>
</feature>
<dbReference type="PANTHER" id="PTHR22760:SF3">
    <property type="entry name" value="GPI MANNOSYLTRANSFERASE 4"/>
    <property type="match status" value="1"/>
</dbReference>
<evidence type="ECO:0000256" key="12">
    <source>
        <dbReference type="SAM" id="SignalP"/>
    </source>
</evidence>
<keyword evidence="12" id="KW-0732">Signal</keyword>
<evidence type="ECO:0000256" key="6">
    <source>
        <dbReference type="ARBA" id="ARBA00022692"/>
    </source>
</evidence>
<organism evidence="13 14">
    <name type="scientific">Dreissena polymorpha</name>
    <name type="common">Zebra mussel</name>
    <name type="synonym">Mytilus polymorpha</name>
    <dbReference type="NCBI Taxonomy" id="45954"/>
    <lineage>
        <taxon>Eukaryota</taxon>
        <taxon>Metazoa</taxon>
        <taxon>Spiralia</taxon>
        <taxon>Lophotrochozoa</taxon>
        <taxon>Mollusca</taxon>
        <taxon>Bivalvia</taxon>
        <taxon>Autobranchia</taxon>
        <taxon>Heteroconchia</taxon>
        <taxon>Euheterodonta</taxon>
        <taxon>Imparidentia</taxon>
        <taxon>Neoheterodontei</taxon>
        <taxon>Myida</taxon>
        <taxon>Dreissenoidea</taxon>
        <taxon>Dreissenidae</taxon>
        <taxon>Dreissena</taxon>
    </lineage>
</organism>
<dbReference type="Proteomes" id="UP000828390">
    <property type="component" value="Unassembled WGS sequence"/>
</dbReference>
<dbReference type="GO" id="GO:0006506">
    <property type="term" value="P:GPI anchor biosynthetic process"/>
    <property type="evidence" value="ECO:0007669"/>
    <property type="project" value="UniProtKB-KW"/>
</dbReference>
<feature type="signal peptide" evidence="12">
    <location>
        <begin position="1"/>
        <end position="19"/>
    </location>
</feature>
<evidence type="ECO:0000256" key="1">
    <source>
        <dbReference type="ARBA" id="ARBA00004477"/>
    </source>
</evidence>
<keyword evidence="8 11" id="KW-1133">Transmembrane helix</keyword>
<dbReference type="OrthoDB" id="10066429at2759"/>
<comment type="similarity">
    <text evidence="10">Belongs to the glycosyltransferase 22 family. PIGZ subfamily.</text>
</comment>
<accession>A0A9D4GCD4</accession>
<keyword evidence="3" id="KW-0337">GPI-anchor biosynthesis</keyword>
<evidence type="ECO:0000256" key="11">
    <source>
        <dbReference type="RuleBase" id="RU363075"/>
    </source>
</evidence>
<name>A0A9D4GCD4_DREPO</name>
<keyword evidence="4 11" id="KW-0328">Glycosyltransferase</keyword>
<keyword evidence="14" id="KW-1185">Reference proteome</keyword>
<feature type="transmembrane region" description="Helical" evidence="11">
    <location>
        <begin position="546"/>
        <end position="565"/>
    </location>
</feature>
<dbReference type="GO" id="GO:0005789">
    <property type="term" value="C:endoplasmic reticulum membrane"/>
    <property type="evidence" value="ECO:0007669"/>
    <property type="project" value="UniProtKB-SubCell"/>
</dbReference>
<protein>
    <recommendedName>
        <fullName evidence="11">Mannosyltransferase</fullName>
        <ecNumber evidence="11">2.4.1.-</ecNumber>
    </recommendedName>
</protein>
<dbReference type="GO" id="GO:0000026">
    <property type="term" value="F:alpha-1,2-mannosyltransferase activity"/>
    <property type="evidence" value="ECO:0007669"/>
    <property type="project" value="TreeGrafter"/>
</dbReference>
<feature type="transmembrane region" description="Helical" evidence="11">
    <location>
        <begin position="523"/>
        <end position="539"/>
    </location>
</feature>
<keyword evidence="5" id="KW-0808">Transferase</keyword>
<feature type="transmembrane region" description="Helical" evidence="11">
    <location>
        <begin position="93"/>
        <end position="113"/>
    </location>
</feature>
<evidence type="ECO:0000313" key="14">
    <source>
        <dbReference type="Proteomes" id="UP000828390"/>
    </source>
</evidence>
<evidence type="ECO:0000256" key="5">
    <source>
        <dbReference type="ARBA" id="ARBA00022679"/>
    </source>
</evidence>
<comment type="subcellular location">
    <subcellularLocation>
        <location evidence="1 11">Endoplasmic reticulum membrane</location>
        <topology evidence="1 11">Multi-pass membrane protein</topology>
    </subcellularLocation>
</comment>
<feature type="chain" id="PRO_5042502898" description="Mannosyltransferase" evidence="12">
    <location>
        <begin position="20"/>
        <end position="716"/>
    </location>
</feature>
<evidence type="ECO:0000256" key="9">
    <source>
        <dbReference type="ARBA" id="ARBA00023136"/>
    </source>
</evidence>
<reference evidence="13" key="1">
    <citation type="journal article" date="2019" name="bioRxiv">
        <title>The Genome of the Zebra Mussel, Dreissena polymorpha: A Resource for Invasive Species Research.</title>
        <authorList>
            <person name="McCartney M.A."/>
            <person name="Auch B."/>
            <person name="Kono T."/>
            <person name="Mallez S."/>
            <person name="Zhang Y."/>
            <person name="Obille A."/>
            <person name="Becker A."/>
            <person name="Abrahante J.E."/>
            <person name="Garbe J."/>
            <person name="Badalamenti J.P."/>
            <person name="Herman A."/>
            <person name="Mangelson H."/>
            <person name="Liachko I."/>
            <person name="Sullivan S."/>
            <person name="Sone E.D."/>
            <person name="Koren S."/>
            <person name="Silverstein K.A.T."/>
            <person name="Beckman K.B."/>
            <person name="Gohl D.M."/>
        </authorList>
    </citation>
    <scope>NUCLEOTIDE SEQUENCE</scope>
    <source>
        <strain evidence="13">Duluth1</strain>
        <tissue evidence="13">Whole animal</tissue>
    </source>
</reference>
<dbReference type="InterPro" id="IPR005599">
    <property type="entry name" value="GPI_mannosylTrfase"/>
</dbReference>